<accession>A0A6J7WSL2</accession>
<dbReference type="PANTHER" id="PTHR21485">
    <property type="entry name" value="HAD SUPERFAMILY MEMBERS CMAS AND KDSC"/>
    <property type="match status" value="1"/>
</dbReference>
<dbReference type="CDD" id="cd02513">
    <property type="entry name" value="CMP-NeuAc_Synthase"/>
    <property type="match status" value="1"/>
</dbReference>
<dbReference type="GO" id="GO:0008781">
    <property type="term" value="F:N-acylneuraminate cytidylyltransferase activity"/>
    <property type="evidence" value="ECO:0007669"/>
    <property type="project" value="TreeGrafter"/>
</dbReference>
<proteinExistence type="predicted"/>
<dbReference type="InterPro" id="IPR050793">
    <property type="entry name" value="CMP-NeuNAc_synthase"/>
</dbReference>
<dbReference type="EMBL" id="LR798286">
    <property type="protein sequence ID" value="CAB5220961.1"/>
    <property type="molecule type" value="Genomic_DNA"/>
</dbReference>
<dbReference type="Gene3D" id="3.90.550.10">
    <property type="entry name" value="Spore Coat Polysaccharide Biosynthesis Protein SpsA, Chain A"/>
    <property type="match status" value="1"/>
</dbReference>
<sequence>MSSVAIIPARGGSQRIPRKNVRDFCGRPIIEYSIETAIKSELFDNVVVSTDDEEIGEVSRKAGALVMFRPPCDGSMGTQEVARLVLHQLPIISITACVIYATSPLLLPSDLHDGLHALQQPGRNFAMSVSDSPLADAGCFYWGWYEAFMFGLPLIAPHTAMVPLPPDRVCDINVLSDWATATYLYQAMRRSHG</sequence>
<dbReference type="SUPFAM" id="SSF53448">
    <property type="entry name" value="Nucleotide-diphospho-sugar transferases"/>
    <property type="match status" value="1"/>
</dbReference>
<dbReference type="InterPro" id="IPR029044">
    <property type="entry name" value="Nucleotide-diphossugar_trans"/>
</dbReference>
<dbReference type="PANTHER" id="PTHR21485:SF6">
    <property type="entry name" value="N-ACYLNEURAMINATE CYTIDYLYLTRANSFERASE-RELATED"/>
    <property type="match status" value="1"/>
</dbReference>
<dbReference type="InterPro" id="IPR003329">
    <property type="entry name" value="Cytidylyl_trans"/>
</dbReference>
<organism evidence="1">
    <name type="scientific">uncultured Caudovirales phage</name>
    <dbReference type="NCBI Taxonomy" id="2100421"/>
    <lineage>
        <taxon>Viruses</taxon>
        <taxon>Duplodnaviria</taxon>
        <taxon>Heunggongvirae</taxon>
        <taxon>Uroviricota</taxon>
        <taxon>Caudoviricetes</taxon>
        <taxon>Peduoviridae</taxon>
        <taxon>Maltschvirus</taxon>
        <taxon>Maltschvirus maltsch</taxon>
    </lineage>
</organism>
<protein>
    <submittedName>
        <fullName evidence="1">NeuA CMP-N-acetylneuraminic acid synthetase</fullName>
    </submittedName>
</protein>
<dbReference type="Pfam" id="PF02348">
    <property type="entry name" value="CTP_transf_3"/>
    <property type="match status" value="1"/>
</dbReference>
<name>A0A6J7WSL2_9CAUD</name>
<reference evidence="1" key="1">
    <citation type="submission" date="2020-05" db="EMBL/GenBank/DDBJ databases">
        <authorList>
            <person name="Chiriac C."/>
            <person name="Salcher M."/>
            <person name="Ghai R."/>
            <person name="Kavagutti S V."/>
        </authorList>
    </citation>
    <scope>NUCLEOTIDE SEQUENCE</scope>
</reference>
<evidence type="ECO:0000313" key="1">
    <source>
        <dbReference type="EMBL" id="CAB5220961.1"/>
    </source>
</evidence>
<gene>
    <name evidence="1" type="ORF">UFOVP241_56</name>
</gene>